<dbReference type="AlphaFoldDB" id="U9UJ48"/>
<evidence type="ECO:0000313" key="2">
    <source>
        <dbReference type="EMBL" id="ESA20415.1"/>
    </source>
</evidence>
<dbReference type="EMBL" id="KI277345">
    <property type="protein sequence ID" value="ESA20415.1"/>
    <property type="molecule type" value="Genomic_DNA"/>
</dbReference>
<sequence length="124" mass="14489">MASSQPSLKQRSRKQNQEFFRDQSTQDIRELLKTNEDLTAQVKELMKENSKQQIALGNLTKVSWNDNESQNSKKLIGNSTILEDELQGTRDTQELSKRENENLKAQIYKICSQISQWFKEVIIR</sequence>
<name>U9UJ48_RHIID</name>
<dbReference type="HOGENOM" id="CLU_2005081_0_0_1"/>
<reference evidence="2" key="1">
    <citation type="submission" date="2013-07" db="EMBL/GenBank/DDBJ databases">
        <title>The genome of an arbuscular mycorrhizal fungus provides insights into the evolution of the oldest plant symbiosis.</title>
        <authorList>
            <consortium name="DOE Joint Genome Institute"/>
            <person name="Tisserant E."/>
            <person name="Malbreil M."/>
            <person name="Kuo A."/>
            <person name="Kohler A."/>
            <person name="Symeonidi A."/>
            <person name="Balestrini R."/>
            <person name="Charron P."/>
            <person name="Duensing N."/>
            <person name="Frei-dit-Frey N."/>
            <person name="Gianinazzi-Pearson V."/>
            <person name="Gilbert B."/>
            <person name="Handa Y."/>
            <person name="Hijri M."/>
            <person name="Kaul R."/>
            <person name="Kawaguchi M."/>
            <person name="Krajinski F."/>
            <person name="Lammers P."/>
            <person name="Lapierre D."/>
            <person name="Masclaux F.G."/>
            <person name="Murat C."/>
            <person name="Morin E."/>
            <person name="Ndikumana S."/>
            <person name="Pagni M."/>
            <person name="Petitpierre D."/>
            <person name="Requena N."/>
            <person name="Rosikiewicz P."/>
            <person name="Riley R."/>
            <person name="Saito K."/>
            <person name="San Clemente H."/>
            <person name="Shapiro H."/>
            <person name="van Tuinen D."/>
            <person name="Becard G."/>
            <person name="Bonfante P."/>
            <person name="Paszkowski U."/>
            <person name="Shachar-Hill Y."/>
            <person name="Young J.P."/>
            <person name="Sanders I.R."/>
            <person name="Henrissat B."/>
            <person name="Rensing S.A."/>
            <person name="Grigoriev I.V."/>
            <person name="Corradi N."/>
            <person name="Roux C."/>
            <person name="Martin F."/>
        </authorList>
    </citation>
    <scope>NUCLEOTIDE SEQUENCE</scope>
    <source>
        <strain evidence="2">DAOM 197198</strain>
    </source>
</reference>
<proteinExistence type="predicted"/>
<accession>U9UJ48</accession>
<feature type="region of interest" description="Disordered" evidence="1">
    <location>
        <begin position="1"/>
        <end position="25"/>
    </location>
</feature>
<protein>
    <submittedName>
        <fullName evidence="2">Uncharacterized protein</fullName>
    </submittedName>
</protein>
<gene>
    <name evidence="2" type="ORF">GLOINDRAFT_92370</name>
</gene>
<organism evidence="2">
    <name type="scientific">Rhizophagus irregularis (strain DAOM 181602 / DAOM 197198 / MUCL 43194)</name>
    <name type="common">Arbuscular mycorrhizal fungus</name>
    <name type="synonym">Glomus intraradices</name>
    <dbReference type="NCBI Taxonomy" id="747089"/>
    <lineage>
        <taxon>Eukaryota</taxon>
        <taxon>Fungi</taxon>
        <taxon>Fungi incertae sedis</taxon>
        <taxon>Mucoromycota</taxon>
        <taxon>Glomeromycotina</taxon>
        <taxon>Glomeromycetes</taxon>
        <taxon>Glomerales</taxon>
        <taxon>Glomeraceae</taxon>
        <taxon>Rhizophagus</taxon>
    </lineage>
</organism>
<evidence type="ECO:0000256" key="1">
    <source>
        <dbReference type="SAM" id="MobiDB-lite"/>
    </source>
</evidence>